<dbReference type="Gene3D" id="3.40.50.300">
    <property type="entry name" value="P-loop containing nucleotide triphosphate hydrolases"/>
    <property type="match status" value="1"/>
</dbReference>
<evidence type="ECO:0000313" key="2">
    <source>
        <dbReference type="Proteomes" id="UP000260351"/>
    </source>
</evidence>
<dbReference type="OrthoDB" id="288532at2"/>
<evidence type="ECO:0000313" key="1">
    <source>
        <dbReference type="EMBL" id="RFF29573.1"/>
    </source>
</evidence>
<dbReference type="GO" id="GO:0016020">
    <property type="term" value="C:membrane"/>
    <property type="evidence" value="ECO:0007669"/>
    <property type="project" value="InterPro"/>
</dbReference>
<dbReference type="InterPro" id="IPR027417">
    <property type="entry name" value="P-loop_NTPase"/>
</dbReference>
<dbReference type="GO" id="GO:0008146">
    <property type="term" value="F:sulfotransferase activity"/>
    <property type="evidence" value="ECO:0007669"/>
    <property type="project" value="InterPro"/>
</dbReference>
<name>A0A3E1K6B9_9GAMM</name>
<gene>
    <name evidence="1" type="ORF">DZC52_12255</name>
</gene>
<comment type="caution">
    <text evidence="1">The sequence shown here is derived from an EMBL/GenBank/DDBJ whole genome shotgun (WGS) entry which is preliminary data.</text>
</comment>
<reference evidence="1 2" key="1">
    <citation type="submission" date="2018-08" db="EMBL/GenBank/DDBJ databases">
        <title>Wenzhouxiangella salilacus sp. nov., a novel bacterium isolated from a saline lake in Xinjiang Province, China.</title>
        <authorList>
            <person name="Han S."/>
        </authorList>
    </citation>
    <scope>NUCLEOTIDE SEQUENCE [LARGE SCALE GENOMIC DNA]</scope>
    <source>
        <strain evidence="1 2">XDB06</strain>
    </source>
</reference>
<dbReference type="EMBL" id="QUZK01000045">
    <property type="protein sequence ID" value="RFF29573.1"/>
    <property type="molecule type" value="Genomic_DNA"/>
</dbReference>
<dbReference type="SUPFAM" id="SSF52540">
    <property type="entry name" value="P-loop containing nucleoside triphosphate hydrolases"/>
    <property type="match status" value="1"/>
</dbReference>
<keyword evidence="2" id="KW-1185">Reference proteome</keyword>
<evidence type="ECO:0008006" key="3">
    <source>
        <dbReference type="Google" id="ProtNLM"/>
    </source>
</evidence>
<proteinExistence type="predicted"/>
<protein>
    <recommendedName>
        <fullName evidence="3">Sulfotransferase family protein</fullName>
    </recommendedName>
</protein>
<accession>A0A3E1K6B9</accession>
<dbReference type="Proteomes" id="UP000260351">
    <property type="component" value="Unassembled WGS sequence"/>
</dbReference>
<dbReference type="Pfam" id="PF03567">
    <property type="entry name" value="Sulfotransfer_2"/>
    <property type="match status" value="1"/>
</dbReference>
<sequence length="239" mass="28260">MLIPDLECVFVHVPKTAGQSIESAFLEFLGETWLHREPYLLFENTNPEIGPPRMAHLTSLEYTTLGHVGANEWERFFKFGFVRNPWTRLVSEYRFRASRIRSPFREWVLEHFPQPGWSDMWRHVMPQSDYLFDSRGRQMVDFIGRFENLLEDYGLLQEHLGVALPKLRKVNATNEIGFMERARTQGLAHGIRGALSRRLAKSRVRRPADWRTYYDNDTNAFVERFYAEDIERFGYSFDS</sequence>
<dbReference type="InterPro" id="IPR005331">
    <property type="entry name" value="Sulfotransferase"/>
</dbReference>
<dbReference type="AlphaFoldDB" id="A0A3E1K6B9"/>
<organism evidence="1 2">
    <name type="scientific">Wenzhouxiangella sediminis</name>
    <dbReference type="NCBI Taxonomy" id="1792836"/>
    <lineage>
        <taxon>Bacteria</taxon>
        <taxon>Pseudomonadati</taxon>
        <taxon>Pseudomonadota</taxon>
        <taxon>Gammaproteobacteria</taxon>
        <taxon>Chromatiales</taxon>
        <taxon>Wenzhouxiangellaceae</taxon>
        <taxon>Wenzhouxiangella</taxon>
    </lineage>
</organism>